<sequence length="115" mass="13092">MTKTIMDWKSSLNSPEAFNSFITNYFNSHKELIGHYENSSYYEFYTVHLDDLNQLTVTFTTGVNQTNAAVTPSPYKDIEKISVEQFRQLILNKKFAEKNASLADAFKIIAGVPAK</sequence>
<organism evidence="1 2">
    <name type="scientific">Lentilactobacillus diolivorans DSM 14421</name>
    <dbReference type="NCBI Taxonomy" id="1423739"/>
    <lineage>
        <taxon>Bacteria</taxon>
        <taxon>Bacillati</taxon>
        <taxon>Bacillota</taxon>
        <taxon>Bacilli</taxon>
        <taxon>Lactobacillales</taxon>
        <taxon>Lactobacillaceae</taxon>
        <taxon>Lentilactobacillus</taxon>
    </lineage>
</organism>
<dbReference type="PATRIC" id="fig|1423739.3.peg.823"/>
<name>A0A0R1SF99_9LACO</name>
<dbReference type="AlphaFoldDB" id="A0A0R1SF99"/>
<proteinExistence type="predicted"/>
<dbReference type="Proteomes" id="UP000052013">
    <property type="component" value="Unassembled WGS sequence"/>
</dbReference>
<evidence type="ECO:0000313" key="1">
    <source>
        <dbReference type="EMBL" id="KRL64994.1"/>
    </source>
</evidence>
<dbReference type="RefSeq" id="WP_057865236.1">
    <property type="nucleotide sequence ID" value="NZ_AZEY01000079.1"/>
</dbReference>
<protein>
    <submittedName>
        <fullName evidence="1">Uncharacterized protein</fullName>
    </submittedName>
</protein>
<reference evidence="1 2" key="1">
    <citation type="journal article" date="2015" name="Genome Announc.">
        <title>Expanding the biotechnology potential of lactobacilli through comparative genomics of 213 strains and associated genera.</title>
        <authorList>
            <person name="Sun Z."/>
            <person name="Harris H.M."/>
            <person name="McCann A."/>
            <person name="Guo C."/>
            <person name="Argimon S."/>
            <person name="Zhang W."/>
            <person name="Yang X."/>
            <person name="Jeffery I.B."/>
            <person name="Cooney J.C."/>
            <person name="Kagawa T.F."/>
            <person name="Liu W."/>
            <person name="Song Y."/>
            <person name="Salvetti E."/>
            <person name="Wrobel A."/>
            <person name="Rasinkangas P."/>
            <person name="Parkhill J."/>
            <person name="Rea M.C."/>
            <person name="O'Sullivan O."/>
            <person name="Ritari J."/>
            <person name="Douillard F.P."/>
            <person name="Paul Ross R."/>
            <person name="Yang R."/>
            <person name="Briner A.E."/>
            <person name="Felis G.E."/>
            <person name="de Vos W.M."/>
            <person name="Barrangou R."/>
            <person name="Klaenhammer T.R."/>
            <person name="Caufield P.W."/>
            <person name="Cui Y."/>
            <person name="Zhang H."/>
            <person name="O'Toole P.W."/>
        </authorList>
    </citation>
    <scope>NUCLEOTIDE SEQUENCE [LARGE SCALE GENOMIC DNA]</scope>
    <source>
        <strain evidence="1 2">DSM 14421</strain>
    </source>
</reference>
<dbReference type="EMBL" id="AZEY01000079">
    <property type="protein sequence ID" value="KRL64994.1"/>
    <property type="molecule type" value="Genomic_DNA"/>
</dbReference>
<evidence type="ECO:0000313" key="2">
    <source>
        <dbReference type="Proteomes" id="UP000052013"/>
    </source>
</evidence>
<accession>A0A0R1SF99</accession>
<comment type="caution">
    <text evidence="1">The sequence shown here is derived from an EMBL/GenBank/DDBJ whole genome shotgun (WGS) entry which is preliminary data.</text>
</comment>
<gene>
    <name evidence="1" type="ORF">FC85_GL000789</name>
</gene>